<feature type="transmembrane region" description="Helical" evidence="1">
    <location>
        <begin position="461"/>
        <end position="488"/>
    </location>
</feature>
<dbReference type="Gene3D" id="3.30.70.1320">
    <property type="entry name" value="Multidrug efflux transporter AcrB pore domain like"/>
    <property type="match status" value="1"/>
</dbReference>
<protein>
    <submittedName>
        <fullName evidence="2">Acriflavin resistance protein</fullName>
    </submittedName>
</protein>
<keyword evidence="3" id="KW-1185">Reference proteome</keyword>
<dbReference type="GO" id="GO:0042910">
    <property type="term" value="F:xenobiotic transmembrane transporter activity"/>
    <property type="evidence" value="ECO:0007669"/>
    <property type="project" value="TreeGrafter"/>
</dbReference>
<name>A3K0T8_SAGS3</name>
<evidence type="ECO:0000313" key="2">
    <source>
        <dbReference type="EMBL" id="EBA09403.1"/>
    </source>
</evidence>
<feature type="transmembrane region" description="Helical" evidence="1">
    <location>
        <begin position="429"/>
        <end position="449"/>
    </location>
</feature>
<gene>
    <name evidence="2" type="ORF">SSE37_24214</name>
</gene>
<comment type="caution">
    <text evidence="2">The sequence shown here is derived from an EMBL/GenBank/DDBJ whole genome shotgun (WGS) entry which is preliminary data.</text>
</comment>
<dbReference type="RefSeq" id="WP_005857074.1">
    <property type="nucleotide sequence ID" value="NZ_AAYA01000003.1"/>
</dbReference>
<dbReference type="EMBL" id="AAYA01000003">
    <property type="protein sequence ID" value="EBA09403.1"/>
    <property type="molecule type" value="Genomic_DNA"/>
</dbReference>
<dbReference type="SUPFAM" id="SSF82714">
    <property type="entry name" value="Multidrug efflux transporter AcrB TolC docking domain, DN and DC subdomains"/>
    <property type="match status" value="2"/>
</dbReference>
<feature type="transmembrane region" description="Helical" evidence="1">
    <location>
        <begin position="332"/>
        <end position="351"/>
    </location>
</feature>
<dbReference type="eggNOG" id="COG0841">
    <property type="taxonomic scope" value="Bacteria"/>
</dbReference>
<reference evidence="2 3" key="1">
    <citation type="submission" date="2006-06" db="EMBL/GenBank/DDBJ databases">
        <authorList>
            <person name="Moran M.A."/>
            <person name="Ferriera S."/>
            <person name="Johnson J."/>
            <person name="Kravitz S."/>
            <person name="Beeson K."/>
            <person name="Sutton G."/>
            <person name="Rogers Y.-H."/>
            <person name="Friedman R."/>
            <person name="Frazier M."/>
            <person name="Venter J.C."/>
        </authorList>
    </citation>
    <scope>NUCLEOTIDE SEQUENCE [LARGE SCALE GENOMIC DNA]</scope>
    <source>
        <strain evidence="2 3">E-37</strain>
    </source>
</reference>
<evidence type="ECO:0000256" key="1">
    <source>
        <dbReference type="SAM" id="Phobius"/>
    </source>
</evidence>
<evidence type="ECO:0000313" key="3">
    <source>
        <dbReference type="Proteomes" id="UP000005713"/>
    </source>
</evidence>
<feature type="transmembrane region" description="Helical" evidence="1">
    <location>
        <begin position="832"/>
        <end position="855"/>
    </location>
</feature>
<dbReference type="OrthoDB" id="174266at2"/>
<dbReference type="Gene3D" id="3.30.70.1440">
    <property type="entry name" value="Multidrug efflux transporter AcrB pore domain"/>
    <property type="match status" value="1"/>
</dbReference>
<feature type="transmembrane region" description="Helical" evidence="1">
    <location>
        <begin position="509"/>
        <end position="533"/>
    </location>
</feature>
<dbReference type="InterPro" id="IPR001036">
    <property type="entry name" value="Acrflvin-R"/>
</dbReference>
<accession>A3K0T8</accession>
<keyword evidence="1" id="KW-0472">Membrane</keyword>
<dbReference type="Gene3D" id="1.20.1640.10">
    <property type="entry name" value="Multidrug efflux transporter AcrB transmembrane domain"/>
    <property type="match status" value="2"/>
</dbReference>
<dbReference type="AlphaFoldDB" id="A3K0T8"/>
<dbReference type="SUPFAM" id="SSF82866">
    <property type="entry name" value="Multidrug efflux transporter AcrB transmembrane domain"/>
    <property type="match status" value="2"/>
</dbReference>
<dbReference type="Gene3D" id="3.30.2090.10">
    <property type="entry name" value="Multidrug efflux transporter AcrB TolC docking domain, DN and DC subdomains"/>
    <property type="match status" value="2"/>
</dbReference>
<feature type="transmembrane region" description="Helical" evidence="1">
    <location>
        <begin position="385"/>
        <end position="409"/>
    </location>
</feature>
<feature type="transmembrane region" description="Helical" evidence="1">
    <location>
        <begin position="862"/>
        <end position="882"/>
    </location>
</feature>
<feature type="transmembrane region" description="Helical" evidence="1">
    <location>
        <begin position="965"/>
        <end position="990"/>
    </location>
</feature>
<dbReference type="PRINTS" id="PR00702">
    <property type="entry name" value="ACRIFLAVINRP"/>
</dbReference>
<dbReference type="SUPFAM" id="SSF82693">
    <property type="entry name" value="Multidrug efflux transporter AcrB pore domain, PN1, PN2, PC1 and PC2 subdomains"/>
    <property type="match status" value="3"/>
</dbReference>
<feature type="transmembrane region" description="Helical" evidence="1">
    <location>
        <begin position="888"/>
        <end position="912"/>
    </location>
</feature>
<keyword evidence="1" id="KW-0812">Transmembrane</keyword>
<dbReference type="GO" id="GO:0005886">
    <property type="term" value="C:plasma membrane"/>
    <property type="evidence" value="ECO:0007669"/>
    <property type="project" value="TreeGrafter"/>
</dbReference>
<dbReference type="Pfam" id="PF00873">
    <property type="entry name" value="ACR_tran"/>
    <property type="match status" value="1"/>
</dbReference>
<dbReference type="Proteomes" id="UP000005713">
    <property type="component" value="Unassembled WGS sequence"/>
</dbReference>
<organism evidence="2 3">
    <name type="scientific">Sagittula stellata (strain ATCC 700073 / DSM 11524 / E-37)</name>
    <dbReference type="NCBI Taxonomy" id="388399"/>
    <lineage>
        <taxon>Bacteria</taxon>
        <taxon>Pseudomonadati</taxon>
        <taxon>Pseudomonadota</taxon>
        <taxon>Alphaproteobacteria</taxon>
        <taxon>Rhodobacterales</taxon>
        <taxon>Roseobacteraceae</taxon>
        <taxon>Sagittula</taxon>
    </lineage>
</organism>
<dbReference type="Gene3D" id="3.30.70.1430">
    <property type="entry name" value="Multidrug efflux transporter AcrB pore domain"/>
    <property type="match status" value="2"/>
</dbReference>
<sequence>MNMSSWAIRNPVPPVALFLVLLVLGIFSFMRLPITRMPNVDLPVVTVTSGLPGNGPSEIVTQIITPLEDELVDVQGVRHITSVAGDGTASITIEFEINVETDRAVNDVRDAVAAARGDMPDAASEPIVQRVEVIGGAILTYAASSSDSSIEELSTFVDDVVAPQIQGAAGVSSVDRIGGAEREINVELSPDRLLAHGLTVSDVNGQLRQQNVDAGGGEGRLAGQQVAIRSLGAAKTLEELGATRISLPSGGTIRLDQIGTIADGASDRENFALLDGRPVVAFGIFRSSGASDLLAAEAAREKLAELSRDYPNITFTQIDDATTYTESNFETAMNTLLEGSALTILVVMIFLRDWRATVVTLVALPLSIIPTFFVMDLLGFSLNTISLLAITLVVGILVDDAIVEIENIVRHIHMGRNAYDAANEAAQEIGMTVIAISLTIVAVFAPVGVMPGIAGKFFREFGLTVAVAVLFSLLVARLITPLFAAYFMRSDKGHSEPEDGLVMRRYMGVLRWTLHNRAVTLLVGLAIFAGSIFSATLLPTEFVPAADGGRATVTVELPPGANTDELEDLARRITSLILEIPEMESVFVEGQSDTKASVRVNFGPRDERDRGAPEIMQDIRNRLADLPDARIYVLGEEGVRDVSINILADDRDTAQLAARELADGMSELPQLISVAIESALARPEVQIIPRPQLATQMGVDATTLATTARIATVGDADANLARFDDGDERVPVRVRLEKAARQDLDRLAGLRLRTNDGRMVPLGAVASARLANGPATIERYDRQYRVAIGATLADGAFLGDATGAIDALPQAKDLPDGARIQPAGDVETMGEIFSGFAMAMGAGILLVYVVLVLLFGSFVTPVTILLSLPLAVGGAIFALYIYGAGIGLSVVIGFLMLMGIVTKNAIMLVEFAQEAVQGGMSRAEAMVDAAHKRARPIVMTTIAMTAGMVPSALAHGEGGEIRAPMAIAVIGGLLLSTVLSLLFVPSLYTVMEGLKDRLLRLLKTILGGEAPESGARGAEEAR</sequence>
<dbReference type="PANTHER" id="PTHR32063">
    <property type="match status" value="1"/>
</dbReference>
<feature type="transmembrane region" description="Helical" evidence="1">
    <location>
        <begin position="933"/>
        <end position="953"/>
    </location>
</feature>
<feature type="transmembrane region" description="Helical" evidence="1">
    <location>
        <begin position="358"/>
        <end position="379"/>
    </location>
</feature>
<keyword evidence="1" id="KW-1133">Transmembrane helix</keyword>
<proteinExistence type="predicted"/>
<dbReference type="InterPro" id="IPR027463">
    <property type="entry name" value="AcrB_DN_DC_subdom"/>
</dbReference>
<dbReference type="PANTHER" id="PTHR32063:SF77">
    <property type="entry name" value="ACR FAMILY TRANSPORT PROTEIN"/>
    <property type="match status" value="1"/>
</dbReference>